<keyword evidence="3" id="KW-1185">Reference proteome</keyword>
<dbReference type="RefSeq" id="WP_146286554.1">
    <property type="nucleotide sequence ID" value="NZ_BMLP01000002.1"/>
</dbReference>
<dbReference type="EMBL" id="BMLP01000002">
    <property type="protein sequence ID" value="GGO30949.1"/>
    <property type="molecule type" value="Genomic_DNA"/>
</dbReference>
<comment type="caution">
    <text evidence="2">The sequence shown here is derived from an EMBL/GenBank/DDBJ whole genome shotgun (WGS) entry which is preliminary data.</text>
</comment>
<dbReference type="Pfam" id="PF09828">
    <property type="entry name" value="ChrB_C"/>
    <property type="match status" value="1"/>
</dbReference>
<evidence type="ECO:0000313" key="2">
    <source>
        <dbReference type="EMBL" id="GGO30949.1"/>
    </source>
</evidence>
<organism evidence="2 3">
    <name type="scientific">Gemmobacter aquaticus</name>
    <dbReference type="NCBI Taxonomy" id="490185"/>
    <lineage>
        <taxon>Bacteria</taxon>
        <taxon>Pseudomonadati</taxon>
        <taxon>Pseudomonadota</taxon>
        <taxon>Alphaproteobacteria</taxon>
        <taxon>Rhodobacterales</taxon>
        <taxon>Paracoccaceae</taxon>
        <taxon>Gemmobacter</taxon>
    </lineage>
</organism>
<dbReference type="InterPro" id="IPR036873">
    <property type="entry name" value="Rhodanese-like_dom_sf"/>
</dbReference>
<dbReference type="SUPFAM" id="SSF52821">
    <property type="entry name" value="Rhodanese/Cell cycle control phosphatase"/>
    <property type="match status" value="1"/>
</dbReference>
<dbReference type="InterPro" id="IPR018634">
    <property type="entry name" value="ChrB_C"/>
</dbReference>
<evidence type="ECO:0000259" key="1">
    <source>
        <dbReference type="PROSITE" id="PS50206"/>
    </source>
</evidence>
<sequence length="278" mass="30035">MPAPDSMTCDRLAKLIGTPRAPIVLDVRRAALRSADPRRIASARALDEADIAPDALASLSQGLTGQSVVVACAAGHARSQGVAAWLRQQGVQAEYLEGGHEAWIASGHITHDPTAITARDGQGRSLWVTRSRPKIDRIACPWLIRRFIDPRAVFLFVAPSEVLAVAELFGAAPFDIEGTFWSHRDEGCTFDTILTEFGLSSPALMRLAAIVRGADTARPDLAPECAGLLAASLGLSRMYSDDLAQLDAGMSLYDAFYRWARDATDETHNWPVNSGKQK</sequence>
<proteinExistence type="predicted"/>
<gene>
    <name evidence="2" type="ORF">GCM10010991_16300</name>
</gene>
<dbReference type="PROSITE" id="PS50206">
    <property type="entry name" value="RHODANESE_3"/>
    <property type="match status" value="1"/>
</dbReference>
<dbReference type="Pfam" id="PF00581">
    <property type="entry name" value="Rhodanese"/>
    <property type="match status" value="1"/>
</dbReference>
<accession>A0A917YK82</accession>
<protein>
    <submittedName>
        <fullName evidence="2">Sulfurtransferase</fullName>
    </submittedName>
</protein>
<dbReference type="Proteomes" id="UP000598196">
    <property type="component" value="Unassembled WGS sequence"/>
</dbReference>
<dbReference type="InterPro" id="IPR001763">
    <property type="entry name" value="Rhodanese-like_dom"/>
</dbReference>
<reference evidence="2 3" key="1">
    <citation type="journal article" date="2014" name="Int. J. Syst. Evol. Microbiol.">
        <title>Complete genome sequence of Corynebacterium casei LMG S-19264T (=DSM 44701T), isolated from a smear-ripened cheese.</title>
        <authorList>
            <consortium name="US DOE Joint Genome Institute (JGI-PGF)"/>
            <person name="Walter F."/>
            <person name="Albersmeier A."/>
            <person name="Kalinowski J."/>
            <person name="Ruckert C."/>
        </authorList>
    </citation>
    <scope>NUCLEOTIDE SEQUENCE [LARGE SCALE GENOMIC DNA]</scope>
    <source>
        <strain evidence="2 3">CGMCC 1.7029</strain>
    </source>
</reference>
<dbReference type="Gene3D" id="3.40.250.10">
    <property type="entry name" value="Rhodanese-like domain"/>
    <property type="match status" value="1"/>
</dbReference>
<evidence type="ECO:0000313" key="3">
    <source>
        <dbReference type="Proteomes" id="UP000598196"/>
    </source>
</evidence>
<dbReference type="OrthoDB" id="9784302at2"/>
<name>A0A917YK82_9RHOB</name>
<dbReference type="AlphaFoldDB" id="A0A917YK82"/>
<feature type="domain" description="Rhodanese" evidence="1">
    <location>
        <begin position="18"/>
        <end position="112"/>
    </location>
</feature>